<feature type="domain" description="MAM" evidence="3">
    <location>
        <begin position="30"/>
        <end position="210"/>
    </location>
</feature>
<keyword evidence="2" id="KW-0732">Signal</keyword>
<feature type="transmembrane region" description="Helical" evidence="1">
    <location>
        <begin position="230"/>
        <end position="249"/>
    </location>
</feature>
<dbReference type="InterPro" id="IPR000998">
    <property type="entry name" value="MAM_dom"/>
</dbReference>
<name>A0ABM1SW54_LIMPO</name>
<proteinExistence type="predicted"/>
<keyword evidence="1" id="KW-0472">Membrane</keyword>
<evidence type="ECO:0000259" key="3">
    <source>
        <dbReference type="PROSITE" id="PS50060"/>
    </source>
</evidence>
<evidence type="ECO:0000256" key="1">
    <source>
        <dbReference type="SAM" id="Phobius"/>
    </source>
</evidence>
<feature type="signal peptide" evidence="2">
    <location>
        <begin position="1"/>
        <end position="19"/>
    </location>
</feature>
<dbReference type="Proteomes" id="UP000694941">
    <property type="component" value="Unplaced"/>
</dbReference>
<dbReference type="InterPro" id="IPR013320">
    <property type="entry name" value="ConA-like_dom_sf"/>
</dbReference>
<accession>A0ABM1SW54</accession>
<dbReference type="PROSITE" id="PS50060">
    <property type="entry name" value="MAM_2"/>
    <property type="match status" value="1"/>
</dbReference>
<feature type="chain" id="PRO_5045270856" evidence="2">
    <location>
        <begin position="20"/>
        <end position="283"/>
    </location>
</feature>
<organism evidence="4 5">
    <name type="scientific">Limulus polyphemus</name>
    <name type="common">Atlantic horseshoe crab</name>
    <dbReference type="NCBI Taxonomy" id="6850"/>
    <lineage>
        <taxon>Eukaryota</taxon>
        <taxon>Metazoa</taxon>
        <taxon>Ecdysozoa</taxon>
        <taxon>Arthropoda</taxon>
        <taxon>Chelicerata</taxon>
        <taxon>Merostomata</taxon>
        <taxon>Xiphosura</taxon>
        <taxon>Limulidae</taxon>
        <taxon>Limulus</taxon>
    </lineage>
</organism>
<reference evidence="5" key="1">
    <citation type="submission" date="2025-08" db="UniProtKB">
        <authorList>
            <consortium name="RefSeq"/>
        </authorList>
    </citation>
    <scope>IDENTIFICATION</scope>
    <source>
        <tissue evidence="5">Muscle</tissue>
    </source>
</reference>
<sequence length="283" mass="31861">MRIWINVLVTTLLITVVVCISDSSVLVKELSCTFENDSFCGWEPVSTSNTSNTWKILNNVTDDLGRNLLEIFSGFPFIVAHVEKNESFKNESWPTKQIQLESPLFKTTMMPVIVRFEYITVDGATLSLVVVGQTNEITLWTSDMDEIEQRQNGTQNIWKTGIIQDLCSHIFPGESIKLIFVANLTSTNSMTAIANIMPSLNPDLAARCPFRLPGKSKEDSEKSLPKYKSIIVVCILLISSVTCLAMAVISHRKKTSRKVQQEQKPKQELETFDYAKLENFEIG</sequence>
<protein>
    <submittedName>
        <fullName evidence="5">Uncharacterized protein LOC111087026</fullName>
    </submittedName>
</protein>
<keyword evidence="4" id="KW-1185">Reference proteome</keyword>
<dbReference type="RefSeq" id="XP_022247860.1">
    <property type="nucleotide sequence ID" value="XM_022392152.1"/>
</dbReference>
<evidence type="ECO:0000256" key="2">
    <source>
        <dbReference type="SAM" id="SignalP"/>
    </source>
</evidence>
<gene>
    <name evidence="5" type="primary">LOC111087026</name>
</gene>
<dbReference type="SUPFAM" id="SSF49899">
    <property type="entry name" value="Concanavalin A-like lectins/glucanases"/>
    <property type="match status" value="1"/>
</dbReference>
<keyword evidence="1" id="KW-0812">Transmembrane</keyword>
<evidence type="ECO:0000313" key="4">
    <source>
        <dbReference type="Proteomes" id="UP000694941"/>
    </source>
</evidence>
<keyword evidence="1" id="KW-1133">Transmembrane helix</keyword>
<dbReference type="GeneID" id="111087026"/>
<dbReference type="Gene3D" id="2.60.120.200">
    <property type="match status" value="1"/>
</dbReference>
<evidence type="ECO:0000313" key="5">
    <source>
        <dbReference type="RefSeq" id="XP_022247860.1"/>
    </source>
</evidence>